<name>A0A1H4BCE3_ALKAM</name>
<feature type="binding site" evidence="2">
    <location>
        <begin position="118"/>
        <end position="121"/>
    </location>
    <ligand>
        <name>glutathione</name>
        <dbReference type="ChEBI" id="CHEBI:57925"/>
    </ligand>
</feature>
<feature type="active site" description="Nucleophile" evidence="1">
    <location>
        <position position="53"/>
    </location>
</feature>
<dbReference type="OrthoDB" id="9769158at2"/>
<feature type="binding site" evidence="2">
    <location>
        <begin position="136"/>
        <end position="137"/>
    </location>
    <ligand>
        <name>glutathione</name>
        <dbReference type="ChEBI" id="CHEBI:57925"/>
    </ligand>
</feature>
<dbReference type="RefSeq" id="WP_091341573.1">
    <property type="nucleotide sequence ID" value="NZ_FNRM01000003.1"/>
</dbReference>
<dbReference type="SFLD" id="SFLDG01206">
    <property type="entry name" value="Xi.1"/>
    <property type="match status" value="1"/>
</dbReference>
<feature type="binding site" evidence="2">
    <location>
        <position position="86"/>
    </location>
    <ligand>
        <name>glutathione</name>
        <dbReference type="ChEBI" id="CHEBI:57925"/>
    </ligand>
</feature>
<dbReference type="CDD" id="cd03190">
    <property type="entry name" value="GST_C_Omega_like"/>
    <property type="match status" value="1"/>
</dbReference>
<keyword evidence="5" id="KW-0808">Transferase</keyword>
<evidence type="ECO:0000256" key="1">
    <source>
        <dbReference type="PIRSR" id="PIRSR015753-1"/>
    </source>
</evidence>
<evidence type="ECO:0000313" key="6">
    <source>
        <dbReference type="Proteomes" id="UP000198773"/>
    </source>
</evidence>
<evidence type="ECO:0000256" key="3">
    <source>
        <dbReference type="PIRSR" id="PIRSR015753-3"/>
    </source>
</evidence>
<dbReference type="PIRSF" id="PIRSF015753">
    <property type="entry name" value="GST"/>
    <property type="match status" value="1"/>
</dbReference>
<feature type="site" description="Lowers pKa of active site Cys" evidence="3">
    <location>
        <position position="241"/>
    </location>
</feature>
<dbReference type="AlphaFoldDB" id="A0A1H4BCE3"/>
<feature type="active site" description="Proton donor/acceptor" evidence="1">
    <location>
        <position position="183"/>
    </location>
</feature>
<organism evidence="5 6">
    <name type="scientific">Alkalimonas amylolytica</name>
    <dbReference type="NCBI Taxonomy" id="152573"/>
    <lineage>
        <taxon>Bacteria</taxon>
        <taxon>Pseudomonadati</taxon>
        <taxon>Pseudomonadota</taxon>
        <taxon>Gammaproteobacteria</taxon>
        <taxon>Alkalimonas</taxon>
    </lineage>
</organism>
<dbReference type="InterPro" id="IPR040079">
    <property type="entry name" value="Glutathione_S-Trfase"/>
</dbReference>
<reference evidence="5 6" key="1">
    <citation type="submission" date="2016-10" db="EMBL/GenBank/DDBJ databases">
        <authorList>
            <person name="de Groot N.N."/>
        </authorList>
    </citation>
    <scope>NUCLEOTIDE SEQUENCE [LARGE SCALE GENOMIC DNA]</scope>
    <source>
        <strain evidence="5 6">CGMCC 1.3430</strain>
    </source>
</reference>
<dbReference type="Proteomes" id="UP000198773">
    <property type="component" value="Unassembled WGS sequence"/>
</dbReference>
<keyword evidence="6" id="KW-1185">Reference proteome</keyword>
<feature type="domain" description="GST C-terminal" evidence="4">
    <location>
        <begin position="160"/>
        <end position="284"/>
    </location>
</feature>
<dbReference type="SUPFAM" id="SSF47616">
    <property type="entry name" value="GST C-terminal domain-like"/>
    <property type="match status" value="1"/>
</dbReference>
<dbReference type="EMBL" id="FNRM01000003">
    <property type="protein sequence ID" value="SEA45810.1"/>
    <property type="molecule type" value="Genomic_DNA"/>
</dbReference>
<dbReference type="Gene3D" id="1.20.1050.10">
    <property type="match status" value="1"/>
</dbReference>
<dbReference type="InterPro" id="IPR036282">
    <property type="entry name" value="Glutathione-S-Trfase_C_sf"/>
</dbReference>
<protein>
    <submittedName>
        <fullName evidence="5">Putative glutathione S-transferase</fullName>
    </submittedName>
</protein>
<dbReference type="GO" id="GO:0005737">
    <property type="term" value="C:cytoplasm"/>
    <property type="evidence" value="ECO:0007669"/>
    <property type="project" value="TreeGrafter"/>
</dbReference>
<dbReference type="SFLD" id="SFLDG01148">
    <property type="entry name" value="Xi_(cytGST)"/>
    <property type="match status" value="1"/>
</dbReference>
<evidence type="ECO:0000259" key="4">
    <source>
        <dbReference type="PROSITE" id="PS50405"/>
    </source>
</evidence>
<dbReference type="PANTHER" id="PTHR32419:SF6">
    <property type="entry name" value="GLUTATHIONE S-TRANSFERASE OMEGA-LIKE 1-RELATED"/>
    <property type="match status" value="1"/>
</dbReference>
<dbReference type="InterPro" id="IPR010987">
    <property type="entry name" value="Glutathione-S-Trfase_C-like"/>
</dbReference>
<evidence type="ECO:0000256" key="2">
    <source>
        <dbReference type="PIRSR" id="PIRSR015753-2"/>
    </source>
</evidence>
<dbReference type="Gene3D" id="3.40.30.10">
    <property type="entry name" value="Glutaredoxin"/>
    <property type="match status" value="1"/>
</dbReference>
<dbReference type="PROSITE" id="PS50405">
    <property type="entry name" value="GST_CTER"/>
    <property type="match status" value="1"/>
</dbReference>
<gene>
    <name evidence="5" type="ORF">SAMN04488051_103287</name>
</gene>
<dbReference type="InterPro" id="IPR047047">
    <property type="entry name" value="GST_Omega-like_C"/>
</dbReference>
<dbReference type="InterPro" id="IPR016639">
    <property type="entry name" value="GST_Omega/GSH"/>
</dbReference>
<dbReference type="Pfam" id="PF13410">
    <property type="entry name" value="GST_C_2"/>
    <property type="match status" value="1"/>
</dbReference>
<evidence type="ECO:0000313" key="5">
    <source>
        <dbReference type="EMBL" id="SEA45810.1"/>
    </source>
</evidence>
<dbReference type="InterPro" id="IPR004045">
    <property type="entry name" value="Glutathione_S-Trfase_N"/>
</dbReference>
<accession>A0A1H4BCE3</accession>
<proteinExistence type="predicted"/>
<feature type="site" description="Lowers pKa of active site Cys" evidence="3">
    <location>
        <position position="284"/>
    </location>
</feature>
<dbReference type="SFLD" id="SFLDS00019">
    <property type="entry name" value="Glutathione_Transferase_(cytos"/>
    <property type="match status" value="1"/>
</dbReference>
<dbReference type="PANTHER" id="PTHR32419">
    <property type="entry name" value="GLUTATHIONYL-HYDROQUINONE REDUCTASE"/>
    <property type="match status" value="1"/>
</dbReference>
<dbReference type="SUPFAM" id="SSF52833">
    <property type="entry name" value="Thioredoxin-like"/>
    <property type="match status" value="1"/>
</dbReference>
<dbReference type="Pfam" id="PF13409">
    <property type="entry name" value="GST_N_2"/>
    <property type="match status" value="1"/>
</dbReference>
<dbReference type="InterPro" id="IPR036249">
    <property type="entry name" value="Thioredoxin-like_sf"/>
</dbReference>
<sequence>MGLLVDGQWQDRWYDTKKSSGRFQRQDASFRNSVEPSKQADASRYHLYVSLACPWAHRALILRQLKELQSLIDVTVVSPIMLEHGWEFGGDEGELDPLYAADYLHQLYTKAKSDYTGRVTVPVLWDKQAQQLVNNESADIVRMFNRAFNQQTGNRLDFYPAKLQTAIDAVNDWVYRDINNGVYKAGFATSQDAYQEAFDALFAALSRAEHLLQEQRFLTGDYLTEADWRLFTTLVRFDAVYVGHFKCNHRRIADYPALSNYLRSLYQLPGIAETVDLSHIKRHYYISHPMINPTQVVPIGPELDFSARHNRGDWTLQQVVLEHED</sequence>
<dbReference type="GO" id="GO:0004364">
    <property type="term" value="F:glutathione transferase activity"/>
    <property type="evidence" value="ECO:0007669"/>
    <property type="project" value="InterPro"/>
</dbReference>